<feature type="domain" description="Plasmid replication protein C C-terminal" evidence="3">
    <location>
        <begin position="275"/>
        <end position="364"/>
    </location>
</feature>
<dbReference type="InterPro" id="IPR036390">
    <property type="entry name" value="WH_DNA-bd_sf"/>
</dbReference>
<keyword evidence="5" id="KW-1185">Reference proteome</keyword>
<proteinExistence type="predicted"/>
<dbReference type="NCBIfam" id="NF040974">
    <property type="entry name" value="RepABC_RepC"/>
    <property type="match status" value="1"/>
</dbReference>
<dbReference type="SUPFAM" id="SSF46785">
    <property type="entry name" value="Winged helix' DNA-binding domain"/>
    <property type="match status" value="1"/>
</dbReference>
<dbReference type="InterPro" id="IPR005090">
    <property type="entry name" value="RepC_N"/>
</dbReference>
<organism evidence="4 5">
    <name type="scientific">Roseinatronobacter monicus</name>
    <dbReference type="NCBI Taxonomy" id="393481"/>
    <lineage>
        <taxon>Bacteria</taxon>
        <taxon>Pseudomonadati</taxon>
        <taxon>Pseudomonadota</taxon>
        <taxon>Alphaproteobacteria</taxon>
        <taxon>Rhodobacterales</taxon>
        <taxon>Paracoccaceae</taxon>
        <taxon>Roseinatronobacter</taxon>
    </lineage>
</organism>
<reference evidence="4 5" key="1">
    <citation type="submission" date="2019-06" db="EMBL/GenBank/DDBJ databases">
        <title>Genomic Encyclopedia of Archaeal and Bacterial Type Strains, Phase II (KMG-II): from individual species to whole genera.</title>
        <authorList>
            <person name="Goeker M."/>
        </authorList>
    </citation>
    <scope>NUCLEOTIDE SEQUENCE [LARGE SCALE GENOMIC DNA]</scope>
    <source>
        <strain evidence="4 5">DSM 18423</strain>
    </source>
</reference>
<evidence type="ECO:0000313" key="4">
    <source>
        <dbReference type="EMBL" id="TQM89703.1"/>
    </source>
</evidence>
<name>A0A543K3P0_9RHOB</name>
<sequence>MTFYCLFLHKVAGRAGEVVGRNGLCAANMAFTKLSIQSAEAGIGTAAASTPETDIWVIFRALRDTRSLFGLRPGHVQTLQAMLSFLRPGHGDTVFASNTEICRRIGGVDERTLRRHIDRFVELGFMKRHDSPNRKRYRVKSSDGLTISYGISLSPLLERAKELLAAAQEMENARRDRIFLRKQILTKLDQLEEVDPENAFAREVRRVLRRKISIAEYHALLDGIAGHCEDMSTAVDAPDTLQLPANDGQNVRHHSKSEKEQKDLELTNDRAATTLQILTTICDQALSFTTTSLRTWSDVENHARTLAPMMGIHTTTFERAARTIGPEKASCAIFIILQLGNRIKDFGAYFHSITLGRRESSFNPTLLLERLSRVETACA</sequence>
<feature type="region of interest" description="Disordered" evidence="1">
    <location>
        <begin position="239"/>
        <end position="262"/>
    </location>
</feature>
<accession>A0A543K3P0</accession>
<dbReference type="Pfam" id="PF03428">
    <property type="entry name" value="RP-C"/>
    <property type="match status" value="1"/>
</dbReference>
<evidence type="ECO:0000259" key="3">
    <source>
        <dbReference type="Pfam" id="PF11800"/>
    </source>
</evidence>
<dbReference type="Proteomes" id="UP000320582">
    <property type="component" value="Unassembled WGS sequence"/>
</dbReference>
<evidence type="ECO:0000313" key="5">
    <source>
        <dbReference type="Proteomes" id="UP000320582"/>
    </source>
</evidence>
<dbReference type="InterPro" id="IPR021760">
    <property type="entry name" value="RepC_C"/>
</dbReference>
<protein>
    <submittedName>
        <fullName evidence="4">Replication initiation protein RepC</fullName>
    </submittedName>
</protein>
<feature type="domain" description="Plasmid replication protein C N-terminal" evidence="2">
    <location>
        <begin position="48"/>
        <end position="187"/>
    </location>
</feature>
<dbReference type="Gene3D" id="1.10.10.10">
    <property type="entry name" value="Winged helix-like DNA-binding domain superfamily/Winged helix DNA-binding domain"/>
    <property type="match status" value="1"/>
</dbReference>
<evidence type="ECO:0000256" key="1">
    <source>
        <dbReference type="SAM" id="MobiDB-lite"/>
    </source>
</evidence>
<dbReference type="Pfam" id="PF11800">
    <property type="entry name" value="RP-C_C"/>
    <property type="match status" value="1"/>
</dbReference>
<dbReference type="InterPro" id="IPR036388">
    <property type="entry name" value="WH-like_DNA-bd_sf"/>
</dbReference>
<dbReference type="InterPro" id="IPR047611">
    <property type="entry name" value="RepABC_RepC"/>
</dbReference>
<comment type="caution">
    <text evidence="4">The sequence shown here is derived from an EMBL/GenBank/DDBJ whole genome shotgun (WGS) entry which is preliminary data.</text>
</comment>
<dbReference type="EMBL" id="VFPT01000005">
    <property type="protein sequence ID" value="TQM89703.1"/>
    <property type="molecule type" value="Genomic_DNA"/>
</dbReference>
<dbReference type="AlphaFoldDB" id="A0A543K3P0"/>
<evidence type="ECO:0000259" key="2">
    <source>
        <dbReference type="Pfam" id="PF03428"/>
    </source>
</evidence>
<gene>
    <name evidence="4" type="ORF">BD293_4376</name>
</gene>